<keyword evidence="3" id="KW-1185">Reference proteome</keyword>
<comment type="caution">
    <text evidence="2">The sequence shown here is derived from an EMBL/GenBank/DDBJ whole genome shotgun (WGS) entry which is preliminary data.</text>
</comment>
<evidence type="ECO:0000313" key="2">
    <source>
        <dbReference type="EMBL" id="PPQ87710.1"/>
    </source>
</evidence>
<reference evidence="2 3" key="1">
    <citation type="journal article" date="2018" name="Evol. Lett.">
        <title>Horizontal gene cluster transfer increased hallucinogenic mushroom diversity.</title>
        <authorList>
            <person name="Reynolds H.T."/>
            <person name="Vijayakumar V."/>
            <person name="Gluck-Thaler E."/>
            <person name="Korotkin H.B."/>
            <person name="Matheny P.B."/>
            <person name="Slot J.C."/>
        </authorList>
    </citation>
    <scope>NUCLEOTIDE SEQUENCE [LARGE SCALE GENOMIC DNA]</scope>
    <source>
        <strain evidence="2 3">SRW20</strain>
    </source>
</reference>
<dbReference type="InParanoid" id="A0A409XAF9"/>
<evidence type="ECO:0000256" key="1">
    <source>
        <dbReference type="SAM" id="MobiDB-lite"/>
    </source>
</evidence>
<feature type="compositionally biased region" description="Basic and acidic residues" evidence="1">
    <location>
        <begin position="286"/>
        <end position="324"/>
    </location>
</feature>
<dbReference type="EMBL" id="NHYE01003800">
    <property type="protein sequence ID" value="PPQ87710.1"/>
    <property type="molecule type" value="Genomic_DNA"/>
</dbReference>
<feature type="compositionally biased region" description="Polar residues" evidence="1">
    <location>
        <begin position="1"/>
        <end position="15"/>
    </location>
</feature>
<sequence length="346" mass="37805">MSTKRPLKQSVTLTDSIKIERVRSKKHDRRQSRSRELFPDNGNTLVDIFLGRAPPLKRVHHRSVPTSLTKRQDQAPNSIAADSVLTADYSTSSWSGDSRKNVQRTSNGIGKVVRVFETAAAKTADDVNTTRNLQVAGSSRSKSTSKGSLMRTSDDIVSSARGEAEDNVFIDIEGVTYSSEAKIKSRKIRKSENLYGLLMSEGNRQVPFAHEGVNTELTESEVAIPNAAEGGRAVIRSFPKSEFTKPSTAVEELTISSSKPKSKRFKKQGLSKQVIGIDALTAKSGSGKDDKDAAQKAGLEQKGKRGKPDVQEGNRNPDRSESKARANSSRKRPRSDDTPGDPRVEP</sequence>
<organism evidence="2 3">
    <name type="scientific">Gymnopilus dilepis</name>
    <dbReference type="NCBI Taxonomy" id="231916"/>
    <lineage>
        <taxon>Eukaryota</taxon>
        <taxon>Fungi</taxon>
        <taxon>Dikarya</taxon>
        <taxon>Basidiomycota</taxon>
        <taxon>Agaricomycotina</taxon>
        <taxon>Agaricomycetes</taxon>
        <taxon>Agaricomycetidae</taxon>
        <taxon>Agaricales</taxon>
        <taxon>Agaricineae</taxon>
        <taxon>Hymenogastraceae</taxon>
        <taxon>Gymnopilus</taxon>
    </lineage>
</organism>
<gene>
    <name evidence="2" type="ORF">CVT26_006772</name>
</gene>
<feature type="region of interest" description="Disordered" evidence="1">
    <location>
        <begin position="1"/>
        <end position="38"/>
    </location>
</feature>
<feature type="region of interest" description="Disordered" evidence="1">
    <location>
        <begin position="279"/>
        <end position="346"/>
    </location>
</feature>
<evidence type="ECO:0000313" key="3">
    <source>
        <dbReference type="Proteomes" id="UP000284706"/>
    </source>
</evidence>
<dbReference type="AlphaFoldDB" id="A0A409XAF9"/>
<accession>A0A409XAF9</accession>
<dbReference type="Proteomes" id="UP000284706">
    <property type="component" value="Unassembled WGS sequence"/>
</dbReference>
<feature type="non-terminal residue" evidence="2">
    <location>
        <position position="346"/>
    </location>
</feature>
<proteinExistence type="predicted"/>
<feature type="compositionally biased region" description="Basic and acidic residues" evidence="1">
    <location>
        <begin position="334"/>
        <end position="346"/>
    </location>
</feature>
<name>A0A409XAF9_9AGAR</name>
<protein>
    <submittedName>
        <fullName evidence="2">Uncharacterized protein</fullName>
    </submittedName>
</protein>